<dbReference type="InterPro" id="IPR029063">
    <property type="entry name" value="SAM-dependent_MTases_sf"/>
</dbReference>
<reference evidence="4 5" key="1">
    <citation type="submission" date="2019-09" db="EMBL/GenBank/DDBJ databases">
        <authorList>
            <person name="Depoorter E."/>
        </authorList>
    </citation>
    <scope>NUCLEOTIDE SEQUENCE [LARGE SCALE GENOMIC DNA]</scope>
    <source>
        <strain evidence="4 5">R-17378</strain>
    </source>
</reference>
<dbReference type="GO" id="GO:0032259">
    <property type="term" value="P:methylation"/>
    <property type="evidence" value="ECO:0007669"/>
    <property type="project" value="UniProtKB-KW"/>
</dbReference>
<dbReference type="Gene3D" id="3.40.50.150">
    <property type="entry name" value="Vaccinia Virus protein VP39"/>
    <property type="match status" value="1"/>
</dbReference>
<dbReference type="InterPro" id="IPR012327">
    <property type="entry name" value="MeTrfase_D12"/>
</dbReference>
<organism evidence="4 5">
    <name type="scientific">Burkholderia aenigmatica</name>
    <dbReference type="NCBI Taxonomy" id="2015348"/>
    <lineage>
        <taxon>Bacteria</taxon>
        <taxon>Pseudomonadati</taxon>
        <taxon>Pseudomonadota</taxon>
        <taxon>Betaproteobacteria</taxon>
        <taxon>Burkholderiales</taxon>
        <taxon>Burkholderiaceae</taxon>
        <taxon>Burkholderia</taxon>
        <taxon>Burkholderia cepacia complex</taxon>
    </lineage>
</organism>
<comment type="caution">
    <text evidence="4">The sequence shown here is derived from an EMBL/GenBank/DDBJ whole genome shotgun (WGS) entry which is preliminary data.</text>
</comment>
<name>A0ABY6Y2A4_9BURK</name>
<dbReference type="Proteomes" id="UP000494120">
    <property type="component" value="Unassembled WGS sequence"/>
</dbReference>
<evidence type="ECO:0000313" key="4">
    <source>
        <dbReference type="EMBL" id="VWD18996.1"/>
    </source>
</evidence>
<keyword evidence="1 4" id="KW-0489">Methyltransferase</keyword>
<accession>A0ABY6Y2A4</accession>
<protein>
    <submittedName>
        <fullName evidence="4">DNA methyltransferase</fullName>
    </submittedName>
</protein>
<dbReference type="SUPFAM" id="SSF53335">
    <property type="entry name" value="S-adenosyl-L-methionine-dependent methyltransferases"/>
    <property type="match status" value="1"/>
</dbReference>
<proteinExistence type="predicted"/>
<evidence type="ECO:0000256" key="3">
    <source>
        <dbReference type="ARBA" id="ARBA00022691"/>
    </source>
</evidence>
<gene>
    <name evidence="4" type="ORF">BLA17378_06462</name>
</gene>
<dbReference type="EMBL" id="CABVQG010000030">
    <property type="protein sequence ID" value="VWD18996.1"/>
    <property type="molecule type" value="Genomic_DNA"/>
</dbReference>
<sequence length="172" mass="19785">MSCTGKLHEPRFERDCGGRGPGARILRRLVASERADLVGHHVQQLNVGRVRDVSDQRADLDAWVIERLDWAACIDRYDRPHTLLYLDPPYCETQGYGVPFPFAEYEKMAERLRRLKGRAIVSLNDHPDIRRVFEGFYIETVPIQYTVGVEAVDRNELIIFSWDDAAQPVGLF</sequence>
<dbReference type="PANTHER" id="PTHR30481">
    <property type="entry name" value="DNA ADENINE METHYLASE"/>
    <property type="match status" value="1"/>
</dbReference>
<keyword evidence="5" id="KW-1185">Reference proteome</keyword>
<evidence type="ECO:0000256" key="1">
    <source>
        <dbReference type="ARBA" id="ARBA00022603"/>
    </source>
</evidence>
<evidence type="ECO:0000256" key="2">
    <source>
        <dbReference type="ARBA" id="ARBA00022679"/>
    </source>
</evidence>
<dbReference type="PANTHER" id="PTHR30481:SF4">
    <property type="entry name" value="SITE-SPECIFIC DNA-METHYLTRANSFERASE (ADENINE-SPECIFIC)"/>
    <property type="match status" value="1"/>
</dbReference>
<evidence type="ECO:0000313" key="5">
    <source>
        <dbReference type="Proteomes" id="UP000494120"/>
    </source>
</evidence>
<dbReference type="GO" id="GO:0008168">
    <property type="term" value="F:methyltransferase activity"/>
    <property type="evidence" value="ECO:0007669"/>
    <property type="project" value="UniProtKB-KW"/>
</dbReference>
<keyword evidence="2" id="KW-0808">Transferase</keyword>
<keyword evidence="3" id="KW-0949">S-adenosyl-L-methionine</keyword>